<dbReference type="InterPro" id="IPR001310">
    <property type="entry name" value="Histidine_triad_HIT"/>
</dbReference>
<evidence type="ECO:0000313" key="5">
    <source>
        <dbReference type="EMBL" id="AVM01755.1"/>
    </source>
</evidence>
<dbReference type="InterPro" id="IPR011146">
    <property type="entry name" value="HIT-like"/>
</dbReference>
<gene>
    <name evidence="5" type="ORF">C6V83_17305</name>
</gene>
<protein>
    <submittedName>
        <fullName evidence="5">Diadenosine tetraphosphate hydrolase</fullName>
    </submittedName>
</protein>
<dbReference type="PANTHER" id="PTHR46648:SF1">
    <property type="entry name" value="ADENOSINE 5'-MONOPHOSPHORAMIDASE HNT1"/>
    <property type="match status" value="1"/>
</dbReference>
<keyword evidence="6" id="KW-1185">Reference proteome</keyword>
<evidence type="ECO:0000256" key="3">
    <source>
        <dbReference type="PROSITE-ProRule" id="PRU00464"/>
    </source>
</evidence>
<dbReference type="OrthoDB" id="9784774at2"/>
<dbReference type="Gene3D" id="3.30.428.10">
    <property type="entry name" value="HIT-like"/>
    <property type="match status" value="1"/>
</dbReference>
<evidence type="ECO:0000313" key="6">
    <source>
        <dbReference type="Proteomes" id="UP000239814"/>
    </source>
</evidence>
<reference evidence="5 6" key="1">
    <citation type="submission" date="2018-03" db="EMBL/GenBank/DDBJ databases">
        <title>Characteristics and genome of n-alkane degrading marine bacteria Gordonia iterans isolated from crude oil contaminated in Tae-an, South Korea.</title>
        <authorList>
            <person name="Lee S.-S."/>
            <person name="Kim H."/>
        </authorList>
    </citation>
    <scope>NUCLEOTIDE SEQUENCE [LARGE SCALE GENOMIC DNA]</scope>
    <source>
        <strain evidence="5 6">Co17</strain>
    </source>
</reference>
<dbReference type="EMBL" id="CP027433">
    <property type="protein sequence ID" value="AVM01755.1"/>
    <property type="molecule type" value="Genomic_DNA"/>
</dbReference>
<dbReference type="GO" id="GO:0016787">
    <property type="term" value="F:hydrolase activity"/>
    <property type="evidence" value="ECO:0007669"/>
    <property type="project" value="UniProtKB-KW"/>
</dbReference>
<dbReference type="SUPFAM" id="SSF54197">
    <property type="entry name" value="HIT-like"/>
    <property type="match status" value="1"/>
</dbReference>
<evidence type="ECO:0000256" key="2">
    <source>
        <dbReference type="PIRSR" id="PIRSR601310-3"/>
    </source>
</evidence>
<dbReference type="PANTHER" id="PTHR46648">
    <property type="entry name" value="HIT FAMILY PROTEIN 1"/>
    <property type="match status" value="1"/>
</dbReference>
<dbReference type="RefSeq" id="WP_105943458.1">
    <property type="nucleotide sequence ID" value="NZ_CP027433.1"/>
</dbReference>
<dbReference type="AlphaFoldDB" id="A0A2S0KJ94"/>
<feature type="domain" description="HIT" evidence="4">
    <location>
        <begin position="4"/>
        <end position="106"/>
    </location>
</feature>
<name>A0A2S0KJ94_9ACTN</name>
<feature type="active site" description="Tele-AMP-histidine intermediate" evidence="1">
    <location>
        <position position="93"/>
    </location>
</feature>
<dbReference type="PRINTS" id="PR00332">
    <property type="entry name" value="HISTRIAD"/>
</dbReference>
<dbReference type="Proteomes" id="UP000239814">
    <property type="component" value="Chromosome"/>
</dbReference>
<dbReference type="PROSITE" id="PS51084">
    <property type="entry name" value="HIT_2"/>
    <property type="match status" value="1"/>
</dbReference>
<dbReference type="KEGG" id="git:C6V83_17305"/>
<accession>A0A2S0KJ94</accession>
<evidence type="ECO:0000256" key="1">
    <source>
        <dbReference type="PIRSR" id="PIRSR601310-1"/>
    </source>
</evidence>
<dbReference type="Pfam" id="PF01230">
    <property type="entry name" value="HIT"/>
    <property type="match status" value="1"/>
</dbReference>
<keyword evidence="5" id="KW-0378">Hydrolase</keyword>
<evidence type="ECO:0000259" key="4">
    <source>
        <dbReference type="PROSITE" id="PS51084"/>
    </source>
</evidence>
<proteinExistence type="predicted"/>
<sequence>MATIFTRIINGELPGRFVWKDGQSVGILTINPVTPGHVLVIPRKEIDHWEQIDTPTFTHLSDVSQKIGRAVKQAYDAPRMGLLIAGLEVPHLHIHVFPAWSEELFDLRAAETDPDPDVLDESARRIRASLRAMGYQENVPDEPAS</sequence>
<dbReference type="GO" id="GO:0009117">
    <property type="term" value="P:nucleotide metabolic process"/>
    <property type="evidence" value="ECO:0007669"/>
    <property type="project" value="TreeGrafter"/>
</dbReference>
<dbReference type="InterPro" id="IPR036265">
    <property type="entry name" value="HIT-like_sf"/>
</dbReference>
<organism evidence="5 6">
    <name type="scientific">Gordonia iterans</name>
    <dbReference type="NCBI Taxonomy" id="1004901"/>
    <lineage>
        <taxon>Bacteria</taxon>
        <taxon>Bacillati</taxon>
        <taxon>Actinomycetota</taxon>
        <taxon>Actinomycetes</taxon>
        <taxon>Mycobacteriales</taxon>
        <taxon>Gordoniaceae</taxon>
        <taxon>Gordonia</taxon>
    </lineage>
</organism>
<feature type="short sequence motif" description="Histidine triad motif" evidence="2 3">
    <location>
        <begin position="91"/>
        <end position="95"/>
    </location>
</feature>